<reference evidence="2" key="2">
    <citation type="submission" date="2023-05" db="EMBL/GenBank/DDBJ databases">
        <authorList>
            <consortium name="Lawrence Berkeley National Laboratory"/>
            <person name="Steindorff A."/>
            <person name="Hensen N."/>
            <person name="Bonometti L."/>
            <person name="Westerberg I."/>
            <person name="Brannstrom I.O."/>
            <person name="Guillou S."/>
            <person name="Cros-Aarteil S."/>
            <person name="Calhoun S."/>
            <person name="Haridas S."/>
            <person name="Kuo A."/>
            <person name="Mondo S."/>
            <person name="Pangilinan J."/>
            <person name="Riley R."/>
            <person name="Labutti K."/>
            <person name="Andreopoulos B."/>
            <person name="Lipzen A."/>
            <person name="Chen C."/>
            <person name="Yanf M."/>
            <person name="Daum C."/>
            <person name="Ng V."/>
            <person name="Clum A."/>
            <person name="Ohm R."/>
            <person name="Martin F."/>
            <person name="Silar P."/>
            <person name="Natvig D."/>
            <person name="Lalanne C."/>
            <person name="Gautier V."/>
            <person name="Ament-Velasquez S.L."/>
            <person name="Kruys A."/>
            <person name="Hutchinson M.I."/>
            <person name="Powell A.J."/>
            <person name="Barry K."/>
            <person name="Miller A.N."/>
            <person name="Grigoriev I.V."/>
            <person name="Debuchy R."/>
            <person name="Gladieux P."/>
            <person name="Thoren M.H."/>
            <person name="Johannesson H."/>
        </authorList>
    </citation>
    <scope>NUCLEOTIDE SEQUENCE</scope>
    <source>
        <strain evidence="2">PSN293</strain>
    </source>
</reference>
<evidence type="ECO:0008006" key="4">
    <source>
        <dbReference type="Google" id="ProtNLM"/>
    </source>
</evidence>
<keyword evidence="3" id="KW-1185">Reference proteome</keyword>
<accession>A0AAN6Y7J3</accession>
<protein>
    <recommendedName>
        <fullName evidence="4">F-box domain-containing protein</fullName>
    </recommendedName>
</protein>
<sequence>MAVKLKAHKSECTEEELEVERSKTQPLIEPLMTVRLNPHKPERTEQELEVERRRVYARRGNFRGPNYDYLKLKLTILDLPNELLLEIFEKVKDLDIITSIRLDGRNPHDVNDIKNYRLVCRRFNAVSSQLLVRNVRVALTEQSLAQFEEISRHPVISRGVVNVEITLHVHGDWLKDFVDFASFLEDCSLSMLQLQDRCQNPLGLWGVSKEDYDEMLANGHAFADMLHRIQGDGSNPGSALQEDDYRNLARLRTIHEQYTSLLQGERMLIKSGSSDMFQWRHSHDGLLMKPGVPMWKTVEEYAMTTMALGRLHLEDAIPPSLDYEPLITSFLGALQDRDVFLRELSLKLDCYRAVDLLGSVADDRGRAQISVGMKELKVLGFSYHRGEYDNQDVAVIEQFVKACSSTPTLERLDLRVTMSSPEELEVPQLIDLAKCMDDRVSREKLTCVDVRFVLADSSFLKKWIRSLATPMKYISISNMRLRAGTWREVLDELREKNTGHSDLSQPNGGECADLSKKEYRRIFGSDFFDRRGEAYAYIRMRRYSWPNPFDSVGASGEQEEDEESEDEESEDEESEDEESEDEESEDEEDEENEE</sequence>
<reference evidence="2" key="1">
    <citation type="journal article" date="2023" name="Mol. Phylogenet. Evol.">
        <title>Genome-scale phylogeny and comparative genomics of the fungal order Sordariales.</title>
        <authorList>
            <person name="Hensen N."/>
            <person name="Bonometti L."/>
            <person name="Westerberg I."/>
            <person name="Brannstrom I.O."/>
            <person name="Guillou S."/>
            <person name="Cros-Aarteil S."/>
            <person name="Calhoun S."/>
            <person name="Haridas S."/>
            <person name="Kuo A."/>
            <person name="Mondo S."/>
            <person name="Pangilinan J."/>
            <person name="Riley R."/>
            <person name="LaButti K."/>
            <person name="Andreopoulos B."/>
            <person name="Lipzen A."/>
            <person name="Chen C."/>
            <person name="Yan M."/>
            <person name="Daum C."/>
            <person name="Ng V."/>
            <person name="Clum A."/>
            <person name="Steindorff A."/>
            <person name="Ohm R.A."/>
            <person name="Martin F."/>
            <person name="Silar P."/>
            <person name="Natvig D.O."/>
            <person name="Lalanne C."/>
            <person name="Gautier V."/>
            <person name="Ament-Velasquez S.L."/>
            <person name="Kruys A."/>
            <person name="Hutchinson M.I."/>
            <person name="Powell A.J."/>
            <person name="Barry K."/>
            <person name="Miller A.N."/>
            <person name="Grigoriev I.V."/>
            <person name="Debuchy R."/>
            <person name="Gladieux P."/>
            <person name="Hiltunen Thoren M."/>
            <person name="Johannesson H."/>
        </authorList>
    </citation>
    <scope>NUCLEOTIDE SEQUENCE</scope>
    <source>
        <strain evidence="2">PSN293</strain>
    </source>
</reference>
<evidence type="ECO:0000256" key="1">
    <source>
        <dbReference type="SAM" id="MobiDB-lite"/>
    </source>
</evidence>
<dbReference type="Proteomes" id="UP001301769">
    <property type="component" value="Unassembled WGS sequence"/>
</dbReference>
<organism evidence="2 3">
    <name type="scientific">Rhypophila decipiens</name>
    <dbReference type="NCBI Taxonomy" id="261697"/>
    <lineage>
        <taxon>Eukaryota</taxon>
        <taxon>Fungi</taxon>
        <taxon>Dikarya</taxon>
        <taxon>Ascomycota</taxon>
        <taxon>Pezizomycotina</taxon>
        <taxon>Sordariomycetes</taxon>
        <taxon>Sordariomycetidae</taxon>
        <taxon>Sordariales</taxon>
        <taxon>Naviculisporaceae</taxon>
        <taxon>Rhypophila</taxon>
    </lineage>
</organism>
<evidence type="ECO:0000313" key="3">
    <source>
        <dbReference type="Proteomes" id="UP001301769"/>
    </source>
</evidence>
<gene>
    <name evidence="2" type="ORF">QBC37DRAFT_399872</name>
</gene>
<evidence type="ECO:0000313" key="2">
    <source>
        <dbReference type="EMBL" id="KAK4214113.1"/>
    </source>
</evidence>
<dbReference type="EMBL" id="MU858098">
    <property type="protein sequence ID" value="KAK4214113.1"/>
    <property type="molecule type" value="Genomic_DNA"/>
</dbReference>
<feature type="compositionally biased region" description="Acidic residues" evidence="1">
    <location>
        <begin position="557"/>
        <end position="594"/>
    </location>
</feature>
<comment type="caution">
    <text evidence="2">The sequence shown here is derived from an EMBL/GenBank/DDBJ whole genome shotgun (WGS) entry which is preliminary data.</text>
</comment>
<name>A0AAN6Y7J3_9PEZI</name>
<proteinExistence type="predicted"/>
<dbReference type="AlphaFoldDB" id="A0AAN6Y7J3"/>
<feature type="region of interest" description="Disordered" evidence="1">
    <location>
        <begin position="545"/>
        <end position="594"/>
    </location>
</feature>